<evidence type="ECO:0000256" key="1">
    <source>
        <dbReference type="SAM" id="Phobius"/>
    </source>
</evidence>
<keyword evidence="1" id="KW-0812">Transmembrane</keyword>
<dbReference type="Proteomes" id="UP000428260">
    <property type="component" value="Chromosome"/>
</dbReference>
<name>A0A6I6K2J1_9BACT</name>
<gene>
    <name evidence="2" type="ORF">GM418_19325</name>
</gene>
<accession>A0A6I6K2J1</accession>
<feature type="transmembrane region" description="Helical" evidence="1">
    <location>
        <begin position="51"/>
        <end position="69"/>
    </location>
</feature>
<proteinExistence type="predicted"/>
<keyword evidence="1" id="KW-0472">Membrane</keyword>
<keyword evidence="3" id="KW-1185">Reference proteome</keyword>
<evidence type="ECO:0000313" key="3">
    <source>
        <dbReference type="Proteomes" id="UP000428260"/>
    </source>
</evidence>
<dbReference type="PANTHER" id="PTHR36974:SF1">
    <property type="entry name" value="DOXX FAMILY MEMBRANE PROTEIN"/>
    <property type="match status" value="1"/>
</dbReference>
<evidence type="ECO:0008006" key="4">
    <source>
        <dbReference type="Google" id="ProtNLM"/>
    </source>
</evidence>
<feature type="transmembrane region" description="Helical" evidence="1">
    <location>
        <begin position="114"/>
        <end position="130"/>
    </location>
</feature>
<dbReference type="AlphaFoldDB" id="A0A6I6K2J1"/>
<keyword evidence="1" id="KW-1133">Transmembrane helix</keyword>
<sequence>MSVKIARGNYNVALAGRIAMSVMLVFTAMAHFKFTQGMTMMLPEFIPHREIIVWLTGVIEIAAAVGLLIPSLRFVTAWLLIVFFTLILPANVYASFHNVNYQEATFTGNGVNYLWFRIPLQILFILWVYFSSIKFG</sequence>
<dbReference type="EMBL" id="CP046401">
    <property type="protein sequence ID" value="QGY45743.1"/>
    <property type="molecule type" value="Genomic_DNA"/>
</dbReference>
<feature type="transmembrane region" description="Helical" evidence="1">
    <location>
        <begin position="12"/>
        <end position="31"/>
    </location>
</feature>
<feature type="transmembrane region" description="Helical" evidence="1">
    <location>
        <begin position="76"/>
        <end position="94"/>
    </location>
</feature>
<dbReference type="KEGG" id="mcos:GM418_19325"/>
<evidence type="ECO:0000313" key="2">
    <source>
        <dbReference type="EMBL" id="QGY45743.1"/>
    </source>
</evidence>
<dbReference type="PANTHER" id="PTHR36974">
    <property type="entry name" value="MEMBRANE PROTEIN-RELATED"/>
    <property type="match status" value="1"/>
</dbReference>
<organism evidence="2 3">
    <name type="scientific">Maribellus comscasis</name>
    <dbReference type="NCBI Taxonomy" id="2681766"/>
    <lineage>
        <taxon>Bacteria</taxon>
        <taxon>Pseudomonadati</taxon>
        <taxon>Bacteroidota</taxon>
        <taxon>Bacteroidia</taxon>
        <taxon>Marinilabiliales</taxon>
        <taxon>Prolixibacteraceae</taxon>
        <taxon>Maribellus</taxon>
    </lineage>
</organism>
<reference evidence="2 3" key="1">
    <citation type="submission" date="2019-11" db="EMBL/GenBank/DDBJ databases">
        <authorList>
            <person name="Zheng R.K."/>
            <person name="Sun C.M."/>
        </authorList>
    </citation>
    <scope>NUCLEOTIDE SEQUENCE [LARGE SCALE GENOMIC DNA]</scope>
    <source>
        <strain evidence="2 3">WC007</strain>
    </source>
</reference>
<protein>
    <recommendedName>
        <fullName evidence="4">DoxX family membrane protein</fullName>
    </recommendedName>
</protein>